<dbReference type="InterPro" id="IPR030217">
    <property type="entry name" value="NXF_fam"/>
</dbReference>
<sequence length="647" mass="70551">MAPRGTKSSASATRGRGRSNTPNLTPRGGGIQKRRGDRLRIDKDGDLVMGTNATSNTNKRRGASGPNSSKPASRSRQNAILSTLTSGRGGALSARFSQPGNLRTTRASNPENCTTIKITGLKESKAANNEGGGLKDLISFVERKAPSAAKLTRSVRVKKSRLDGPFVYILATKTDGEAIMTLNNFMFAGTPLKFEVGPDVFNTNTSKESLSSEAQEAKAKLTAILQKRYNPEAKFLDLSALGDDAELKGIGAFEPGVLPEKLFKALMKICDETFKTPEAKQEAITVVSLARNALTDVQQVFSLADTFPNLKQLDLSENRIPNTKGLGRWRNKFRLLEGLLVLDNPIAVENSFGVELLKWWPWLQNVNHIQARTPEEAAAAAAEASAKRQPQPIPPAEAVYIDESGVAETFIRDLIAGYDSDRTKLSAMYYDADSVFTLNVNTHGKPSLSPDEILPWAAYIKLSRNILKITTKSGRHQRTFQGAILISELWNSLPATKHPDLETEINKYTIECRPLDHVPDPTGNSPAGVTGLNIVINGEFEEADAASGKIGKRSFTRSITLGPGRGEKQVRVVSDMLALRCFRRVAPISEVHLNIQKIQELSHVTGLTLGYSELCLGDAGYDYQAALRLFEEKKHQLPPEAFIATGT</sequence>
<gene>
    <name evidence="11" type="ORF">MKZ38_002000</name>
</gene>
<reference evidence="11" key="1">
    <citation type="submission" date="2022-07" db="EMBL/GenBank/DDBJ databases">
        <title>Draft genome sequence of Zalerion maritima ATCC 34329, a (micro)plastics degrading marine fungus.</title>
        <authorList>
            <person name="Paco A."/>
            <person name="Goncalves M.F.M."/>
            <person name="Rocha-Santos T.A.P."/>
            <person name="Alves A."/>
        </authorList>
    </citation>
    <scope>NUCLEOTIDE SEQUENCE</scope>
    <source>
        <strain evidence="11">ATCC 34329</strain>
    </source>
</reference>
<dbReference type="PANTHER" id="PTHR10662:SF22">
    <property type="entry name" value="NUCLEAR RNA EXPORT FACTOR 1"/>
    <property type="match status" value="1"/>
</dbReference>
<dbReference type="CDD" id="cd14342">
    <property type="entry name" value="UBA_TAP-C"/>
    <property type="match status" value="1"/>
</dbReference>
<accession>A0AAD5RQT1</accession>
<comment type="subcellular location">
    <subcellularLocation>
        <location evidence="1">Nucleus</location>
    </subcellularLocation>
</comment>
<dbReference type="GO" id="GO:0016973">
    <property type="term" value="P:poly(A)+ mRNA export from nucleus"/>
    <property type="evidence" value="ECO:0007669"/>
    <property type="project" value="TreeGrafter"/>
</dbReference>
<keyword evidence="6" id="KW-0509">mRNA transport</keyword>
<keyword evidence="7" id="KW-0539">Nucleus</keyword>
<dbReference type="GO" id="GO:0005634">
    <property type="term" value="C:nucleus"/>
    <property type="evidence" value="ECO:0007669"/>
    <property type="project" value="UniProtKB-SubCell"/>
</dbReference>
<dbReference type="PROSITE" id="PS51450">
    <property type="entry name" value="LRR"/>
    <property type="match status" value="1"/>
</dbReference>
<keyword evidence="3" id="KW-0813">Transport</keyword>
<comment type="caution">
    <text evidence="11">The sequence shown here is derived from an EMBL/GenBank/DDBJ whole genome shotgun (WGS) entry which is preliminary data.</text>
</comment>
<dbReference type="Pfam" id="PF03943">
    <property type="entry name" value="TAP_C"/>
    <property type="match status" value="1"/>
</dbReference>
<dbReference type="InterPro" id="IPR040736">
    <property type="entry name" value="Mex67_RRM"/>
</dbReference>
<dbReference type="InterPro" id="IPR032675">
    <property type="entry name" value="LRR_dom_sf"/>
</dbReference>
<dbReference type="SUPFAM" id="SSF54427">
    <property type="entry name" value="NTF2-like"/>
    <property type="match status" value="1"/>
</dbReference>
<feature type="domain" description="NTF2" evidence="9">
    <location>
        <begin position="406"/>
        <end position="579"/>
    </location>
</feature>
<evidence type="ECO:0000313" key="11">
    <source>
        <dbReference type="EMBL" id="KAJ2901291.1"/>
    </source>
</evidence>
<dbReference type="InterPro" id="IPR005637">
    <property type="entry name" value="TAP_C_dom"/>
</dbReference>
<dbReference type="Gene3D" id="3.10.450.50">
    <property type="match status" value="1"/>
</dbReference>
<feature type="domain" description="TAP-C" evidence="10">
    <location>
        <begin position="592"/>
        <end position="645"/>
    </location>
</feature>
<dbReference type="InterPro" id="IPR002075">
    <property type="entry name" value="NTF2_dom"/>
</dbReference>
<evidence type="ECO:0000256" key="8">
    <source>
        <dbReference type="SAM" id="MobiDB-lite"/>
    </source>
</evidence>
<keyword evidence="4" id="KW-0433">Leucine-rich repeat</keyword>
<feature type="region of interest" description="Disordered" evidence="8">
    <location>
        <begin position="1"/>
        <end position="108"/>
    </location>
</feature>
<dbReference type="PROSITE" id="PS51281">
    <property type="entry name" value="TAP_C"/>
    <property type="match status" value="1"/>
</dbReference>
<dbReference type="InterPro" id="IPR009060">
    <property type="entry name" value="UBA-like_sf"/>
</dbReference>
<dbReference type="Pfam" id="PF18444">
    <property type="entry name" value="RRM_9"/>
    <property type="match status" value="1"/>
</dbReference>
<dbReference type="SMART" id="SM00804">
    <property type="entry name" value="TAP_C"/>
    <property type="match status" value="1"/>
</dbReference>
<dbReference type="Gene3D" id="3.80.10.10">
    <property type="entry name" value="Ribonuclease Inhibitor"/>
    <property type="match status" value="1"/>
</dbReference>
<keyword evidence="5" id="KW-0677">Repeat</keyword>
<dbReference type="SUPFAM" id="SSF52058">
    <property type="entry name" value="L domain-like"/>
    <property type="match status" value="1"/>
</dbReference>
<evidence type="ECO:0000313" key="12">
    <source>
        <dbReference type="Proteomes" id="UP001201980"/>
    </source>
</evidence>
<name>A0AAD5RQT1_9PEZI</name>
<organism evidence="11 12">
    <name type="scientific">Zalerion maritima</name>
    <dbReference type="NCBI Taxonomy" id="339359"/>
    <lineage>
        <taxon>Eukaryota</taxon>
        <taxon>Fungi</taxon>
        <taxon>Dikarya</taxon>
        <taxon>Ascomycota</taxon>
        <taxon>Pezizomycotina</taxon>
        <taxon>Sordariomycetes</taxon>
        <taxon>Lulworthiomycetidae</taxon>
        <taxon>Lulworthiales</taxon>
        <taxon>Lulworthiaceae</taxon>
        <taxon>Zalerion</taxon>
    </lineage>
</organism>
<dbReference type="GO" id="GO:0003723">
    <property type="term" value="F:RNA binding"/>
    <property type="evidence" value="ECO:0007669"/>
    <property type="project" value="TreeGrafter"/>
</dbReference>
<dbReference type="Pfam" id="PF22602">
    <property type="entry name" value="NXF_NTF2"/>
    <property type="match status" value="1"/>
</dbReference>
<evidence type="ECO:0000256" key="4">
    <source>
        <dbReference type="ARBA" id="ARBA00022614"/>
    </source>
</evidence>
<dbReference type="Gene3D" id="1.10.8.10">
    <property type="entry name" value="DNA helicase RuvA subunit, C-terminal domain"/>
    <property type="match status" value="1"/>
</dbReference>
<keyword evidence="12" id="KW-1185">Reference proteome</keyword>
<dbReference type="PANTHER" id="PTHR10662">
    <property type="entry name" value="NUCLEAR RNA EXPORT FACTOR"/>
    <property type="match status" value="1"/>
</dbReference>
<evidence type="ECO:0000256" key="5">
    <source>
        <dbReference type="ARBA" id="ARBA00022737"/>
    </source>
</evidence>
<protein>
    <submittedName>
        <fullName evidence="11">mRNA export factor mex67</fullName>
    </submittedName>
</protein>
<feature type="compositionally biased region" description="Polar residues" evidence="8">
    <location>
        <begin position="65"/>
        <end position="86"/>
    </location>
</feature>
<evidence type="ECO:0000256" key="6">
    <source>
        <dbReference type="ARBA" id="ARBA00022816"/>
    </source>
</evidence>
<dbReference type="InterPro" id="IPR018222">
    <property type="entry name" value="Nuclear_transport_factor_2_euk"/>
</dbReference>
<proteinExistence type="inferred from homology"/>
<dbReference type="InterPro" id="IPR001611">
    <property type="entry name" value="Leu-rich_rpt"/>
</dbReference>
<evidence type="ECO:0000256" key="7">
    <source>
        <dbReference type="ARBA" id="ARBA00023242"/>
    </source>
</evidence>
<dbReference type="PROSITE" id="PS50177">
    <property type="entry name" value="NTF2_DOMAIN"/>
    <property type="match status" value="1"/>
</dbReference>
<dbReference type="Proteomes" id="UP001201980">
    <property type="component" value="Unassembled WGS sequence"/>
</dbReference>
<dbReference type="AlphaFoldDB" id="A0AAD5RQT1"/>
<dbReference type="InterPro" id="IPR032710">
    <property type="entry name" value="NTF2-like_dom_sf"/>
</dbReference>
<evidence type="ECO:0000256" key="1">
    <source>
        <dbReference type="ARBA" id="ARBA00004123"/>
    </source>
</evidence>
<evidence type="ECO:0000259" key="10">
    <source>
        <dbReference type="PROSITE" id="PS51281"/>
    </source>
</evidence>
<feature type="compositionally biased region" description="Polar residues" evidence="8">
    <location>
        <begin position="95"/>
        <end position="108"/>
    </location>
</feature>
<dbReference type="EMBL" id="JAKWBI020000158">
    <property type="protein sequence ID" value="KAJ2901291.1"/>
    <property type="molecule type" value="Genomic_DNA"/>
</dbReference>
<evidence type="ECO:0000256" key="3">
    <source>
        <dbReference type="ARBA" id="ARBA00022448"/>
    </source>
</evidence>
<evidence type="ECO:0000259" key="9">
    <source>
        <dbReference type="PROSITE" id="PS50177"/>
    </source>
</evidence>
<dbReference type="SUPFAM" id="SSF46934">
    <property type="entry name" value="UBA-like"/>
    <property type="match status" value="1"/>
</dbReference>
<evidence type="ECO:0000256" key="2">
    <source>
        <dbReference type="ARBA" id="ARBA00009285"/>
    </source>
</evidence>
<comment type="similarity">
    <text evidence="2">Belongs to the NXF family.</text>
</comment>